<dbReference type="EMBL" id="AP023092">
    <property type="protein sequence ID" value="BCE32190.1"/>
    <property type="molecule type" value="Genomic_DNA"/>
</dbReference>
<reference evidence="5" key="5">
    <citation type="submission" date="2020-05" db="EMBL/GenBank/DDBJ databases">
        <title>Complete genome sequence of Bradyrhizobium diazoefficiens XF4 isolated from soybean nodule.</title>
        <authorList>
            <person name="Noda R."/>
            <person name="Kakizaki K."/>
            <person name="Minamisawa K."/>
        </authorList>
    </citation>
    <scope>NUCLEOTIDE SEQUENCE</scope>
    <source>
        <strain evidence="5">XF4</strain>
    </source>
</reference>
<proteinExistence type="predicted"/>
<reference evidence="4" key="4">
    <citation type="submission" date="2020-05" db="EMBL/GenBank/DDBJ databases">
        <title>Complete genome sequence of Bradyrhizobium diazoefficiens XF3 isolated from soybean nodule.</title>
        <authorList>
            <person name="Noda R."/>
            <person name="Kakizaki K."/>
            <person name="Minamisawa K."/>
        </authorList>
    </citation>
    <scope>NUCLEOTIDE SEQUENCE</scope>
    <source>
        <strain evidence="4">XF3</strain>
    </source>
</reference>
<gene>
    <name evidence="7" type="ORF">XF10B_60460</name>
    <name evidence="2" type="ORF">XF1B_61560</name>
    <name evidence="3" type="ORF">XF2B_59590</name>
    <name evidence="4" type="ORF">XF3B_60040</name>
    <name evidence="5" type="ORF">XF4B_60870</name>
    <name evidence="6" type="ORF">XF9B_45880</name>
</gene>
<reference evidence="6" key="6">
    <citation type="submission" date="2020-05" db="EMBL/GenBank/DDBJ databases">
        <title>Complete genome sequence of Bradyrhizobium diazoefficiens XF9 isolated from soybean nodule.</title>
        <authorList>
            <person name="Noda R."/>
            <person name="Kakizaki K."/>
            <person name="Minamisawa K."/>
        </authorList>
    </citation>
    <scope>NUCLEOTIDE SEQUENCE</scope>
    <source>
        <strain evidence="6">XF9</strain>
    </source>
</reference>
<evidence type="ECO:0000313" key="5">
    <source>
        <dbReference type="EMBL" id="BCE49738.1"/>
    </source>
</evidence>
<reference evidence="2" key="1">
    <citation type="submission" date="2020-05" db="EMBL/GenBank/DDBJ databases">
        <title>Complete genome sequence of Bradyrhizobium diazoefficiens XF1 isolated from soybean nodule.</title>
        <authorList>
            <person name="Noda R."/>
            <person name="Kakizaki K."/>
            <person name="Minamisawa K."/>
        </authorList>
    </citation>
    <scope>NUCLEOTIDE SEQUENCE</scope>
    <source>
        <strain evidence="2">XF1</strain>
    </source>
</reference>
<keyword evidence="1" id="KW-1133">Transmembrane helix</keyword>
<evidence type="ECO:0000256" key="1">
    <source>
        <dbReference type="SAM" id="Phobius"/>
    </source>
</evidence>
<reference evidence="7" key="2">
    <citation type="submission" date="2020-05" db="EMBL/GenBank/DDBJ databases">
        <title>Complete genome sequence of Bradyrhizobium diazoefficiens XF10 isolated from soybean nodule.</title>
        <authorList>
            <person name="Noda R."/>
            <person name="Kakizaki K."/>
            <person name="Minamisawa K."/>
        </authorList>
    </citation>
    <scope>NUCLEOTIDE SEQUENCE</scope>
    <source>
        <strain evidence="7">XF10</strain>
    </source>
</reference>
<organism evidence="3">
    <name type="scientific">Bradyrhizobium diazoefficiens</name>
    <dbReference type="NCBI Taxonomy" id="1355477"/>
    <lineage>
        <taxon>Bacteria</taxon>
        <taxon>Pseudomonadati</taxon>
        <taxon>Pseudomonadota</taxon>
        <taxon>Alphaproteobacteria</taxon>
        <taxon>Hyphomicrobiales</taxon>
        <taxon>Nitrobacteraceae</taxon>
        <taxon>Bradyrhizobium</taxon>
    </lineage>
</organism>
<keyword evidence="1" id="KW-0812">Transmembrane</keyword>
<evidence type="ECO:0000313" key="6">
    <source>
        <dbReference type="EMBL" id="BCE83167.1"/>
    </source>
</evidence>
<dbReference type="AlphaFoldDB" id="A0A809Y049"/>
<dbReference type="EMBL" id="AP023098">
    <property type="protein sequence ID" value="BCE83167.1"/>
    <property type="molecule type" value="Genomic_DNA"/>
</dbReference>
<dbReference type="EMBL" id="AP023091">
    <property type="protein sequence ID" value="BCE23475.1"/>
    <property type="molecule type" value="Genomic_DNA"/>
</dbReference>
<dbReference type="EMBL" id="AP023093">
    <property type="protein sequence ID" value="BCE40973.1"/>
    <property type="molecule type" value="Genomic_DNA"/>
</dbReference>
<dbReference type="EMBL" id="AP023094">
    <property type="protein sequence ID" value="BCE49738.1"/>
    <property type="molecule type" value="Genomic_DNA"/>
</dbReference>
<evidence type="ECO:0000313" key="3">
    <source>
        <dbReference type="EMBL" id="BCE32190.1"/>
    </source>
</evidence>
<name>A0A809Y049_9BRAD</name>
<sequence>MQRGPSSLLLTHWAPKLVVLTALATMLLAGLVTLAHRILLLLSGFLPTALLLPWLLTWALLAGVLSLLTRILVLLLRHRGELPCWTSEGS</sequence>
<accession>A0A809Y049</accession>
<evidence type="ECO:0000313" key="4">
    <source>
        <dbReference type="EMBL" id="BCE40973.1"/>
    </source>
</evidence>
<evidence type="ECO:0000313" key="7">
    <source>
        <dbReference type="EMBL" id="BCE93248.1"/>
    </source>
</evidence>
<dbReference type="EMBL" id="AP023099">
    <property type="protein sequence ID" value="BCE93248.1"/>
    <property type="molecule type" value="Genomic_DNA"/>
</dbReference>
<evidence type="ECO:0000313" key="2">
    <source>
        <dbReference type="EMBL" id="BCE23475.1"/>
    </source>
</evidence>
<protein>
    <submittedName>
        <fullName evidence="3">Uncharacterized protein</fullName>
    </submittedName>
</protein>
<reference evidence="3" key="3">
    <citation type="submission" date="2020-05" db="EMBL/GenBank/DDBJ databases">
        <title>Complete genome sequence of Bradyrhizobium diazoefficiens XF2 isolated from soybean nodule.</title>
        <authorList>
            <person name="Noda R."/>
            <person name="Kakizaki K."/>
            <person name="Minamisawa K."/>
        </authorList>
    </citation>
    <scope>NUCLEOTIDE SEQUENCE</scope>
    <source>
        <strain evidence="3">XF2</strain>
    </source>
</reference>
<keyword evidence="1" id="KW-0472">Membrane</keyword>
<feature type="transmembrane region" description="Helical" evidence="1">
    <location>
        <begin position="51"/>
        <end position="76"/>
    </location>
</feature>